<dbReference type="AlphaFoldDB" id="A0A4V3SDR2"/>
<evidence type="ECO:0000313" key="3">
    <source>
        <dbReference type="Proteomes" id="UP000308267"/>
    </source>
</evidence>
<evidence type="ECO:0000313" key="2">
    <source>
        <dbReference type="EMBL" id="TGZ61614.1"/>
    </source>
</evidence>
<gene>
    <name evidence="2" type="ORF">CRM22_007914</name>
</gene>
<dbReference type="Proteomes" id="UP000308267">
    <property type="component" value="Unassembled WGS sequence"/>
</dbReference>
<accession>A0A4V3SDR2</accession>
<comment type="caution">
    <text evidence="2">The sequence shown here is derived from an EMBL/GenBank/DDBJ whole genome shotgun (WGS) entry which is preliminary data.</text>
</comment>
<dbReference type="InterPro" id="IPR001810">
    <property type="entry name" value="F-box_dom"/>
</dbReference>
<protein>
    <recommendedName>
        <fullName evidence="1">F-box domain-containing protein</fullName>
    </recommendedName>
</protein>
<reference evidence="2 3" key="1">
    <citation type="journal article" date="2019" name="BMC Genomics">
        <title>New insights from Opisthorchis felineus genome: update on genomics of the epidemiologically important liver flukes.</title>
        <authorList>
            <person name="Ershov N.I."/>
            <person name="Mordvinov V.A."/>
            <person name="Prokhortchouk E.B."/>
            <person name="Pakharukova M.Y."/>
            <person name="Gunbin K.V."/>
            <person name="Ustyantsev K."/>
            <person name="Genaev M.A."/>
            <person name="Blinov A.G."/>
            <person name="Mazur A."/>
            <person name="Boulygina E."/>
            <person name="Tsygankova S."/>
            <person name="Khrameeva E."/>
            <person name="Chekanov N."/>
            <person name="Fan G."/>
            <person name="Xiao A."/>
            <person name="Zhang H."/>
            <person name="Xu X."/>
            <person name="Yang H."/>
            <person name="Solovyev V."/>
            <person name="Lee S.M."/>
            <person name="Liu X."/>
            <person name="Afonnikov D.A."/>
            <person name="Skryabin K.G."/>
        </authorList>
    </citation>
    <scope>NUCLEOTIDE SEQUENCE [LARGE SCALE GENOMIC DNA]</scope>
    <source>
        <strain evidence="2">AK-0245</strain>
        <tissue evidence="2">Whole organism</tissue>
    </source>
</reference>
<dbReference type="EMBL" id="SJOL01007889">
    <property type="protein sequence ID" value="TGZ61614.1"/>
    <property type="molecule type" value="Genomic_DNA"/>
</dbReference>
<name>A0A4V3SDR2_OPIFE</name>
<feature type="domain" description="F-box" evidence="1">
    <location>
        <begin position="92"/>
        <end position="120"/>
    </location>
</feature>
<evidence type="ECO:0000259" key="1">
    <source>
        <dbReference type="Pfam" id="PF00646"/>
    </source>
</evidence>
<keyword evidence="3" id="KW-1185">Reference proteome</keyword>
<proteinExistence type="predicted"/>
<dbReference type="OrthoDB" id="6232628at2759"/>
<organism evidence="2 3">
    <name type="scientific">Opisthorchis felineus</name>
    <dbReference type="NCBI Taxonomy" id="147828"/>
    <lineage>
        <taxon>Eukaryota</taxon>
        <taxon>Metazoa</taxon>
        <taxon>Spiralia</taxon>
        <taxon>Lophotrochozoa</taxon>
        <taxon>Platyhelminthes</taxon>
        <taxon>Trematoda</taxon>
        <taxon>Digenea</taxon>
        <taxon>Opisthorchiida</taxon>
        <taxon>Opisthorchiata</taxon>
        <taxon>Opisthorchiidae</taxon>
        <taxon>Opisthorchis</taxon>
    </lineage>
</organism>
<dbReference type="Pfam" id="PF00646">
    <property type="entry name" value="F-box"/>
    <property type="match status" value="1"/>
</dbReference>
<sequence length="265" mass="30637">MEHDGFGSRLTSTPYEKTFRDASSRTIFRPSNLYESFDTGYHTGAPSCSTQSFLEFGIADDVSMLPKRPSYRGVRRIDIITALLDFDRTNYLVERIINYLPFCDRITMLAVSTRWNSLQSILPHCFKRELLFSNDPNEKENYKLFHCRRLMNQRIPLSGLNSLNLPRRTMKSLMTDGNLTPEELHICPVCSGPAYHRASEWPNRLHCQSVTCGLSVCFVCHREHSPSETCLIREPRPVLRMPSPESEPVRGRLKRKLNKLALRRL</sequence>